<evidence type="ECO:0000256" key="1">
    <source>
        <dbReference type="ARBA" id="ARBA00022741"/>
    </source>
</evidence>
<dbReference type="PIRSF" id="PIRSF002849">
    <property type="entry name" value="AAA_ATPase_chaperone_MoxR_prd"/>
    <property type="match status" value="1"/>
</dbReference>
<dbReference type="FunFam" id="3.40.50.300:FF:000640">
    <property type="entry name" value="MoxR family ATPase"/>
    <property type="match status" value="1"/>
</dbReference>
<dbReference type="SUPFAM" id="SSF52540">
    <property type="entry name" value="P-loop containing nucleoside triphosphate hydrolases"/>
    <property type="match status" value="1"/>
</dbReference>
<dbReference type="PANTHER" id="PTHR42759">
    <property type="entry name" value="MOXR FAMILY PROTEIN"/>
    <property type="match status" value="1"/>
</dbReference>
<dbReference type="GO" id="GO:0005524">
    <property type="term" value="F:ATP binding"/>
    <property type="evidence" value="ECO:0007669"/>
    <property type="project" value="UniProtKB-KW"/>
</dbReference>
<protein>
    <submittedName>
        <fullName evidence="6">MoxR-like ATPase</fullName>
    </submittedName>
</protein>
<dbReference type="Pfam" id="PF07726">
    <property type="entry name" value="AAA_3"/>
    <property type="match status" value="1"/>
</dbReference>
<dbReference type="EMBL" id="CP136426">
    <property type="protein sequence ID" value="WOC50767.1"/>
    <property type="molecule type" value="Genomic_DNA"/>
</dbReference>
<feature type="domain" description="ChlI/MoxR AAA lid" evidence="5">
    <location>
        <begin position="276"/>
        <end position="343"/>
    </location>
</feature>
<evidence type="ECO:0000256" key="3">
    <source>
        <dbReference type="ARBA" id="ARBA00061607"/>
    </source>
</evidence>
<dbReference type="Pfam" id="PF17863">
    <property type="entry name" value="AAA_lid_2"/>
    <property type="match status" value="1"/>
</dbReference>
<evidence type="ECO:0000313" key="7">
    <source>
        <dbReference type="Proteomes" id="UP001432059"/>
    </source>
</evidence>
<dbReference type="PANTHER" id="PTHR42759:SF1">
    <property type="entry name" value="MAGNESIUM-CHELATASE SUBUNIT CHLD"/>
    <property type="match status" value="1"/>
</dbReference>
<accession>A0AAU0F0H0</accession>
<dbReference type="Gene3D" id="1.10.8.80">
    <property type="entry name" value="Magnesium chelatase subunit I, C-Terminal domain"/>
    <property type="match status" value="1"/>
</dbReference>
<dbReference type="KEGG" id="bpor:BPO_0120"/>
<dbReference type="Gene3D" id="3.40.50.300">
    <property type="entry name" value="P-loop containing nucleotide triphosphate hydrolases"/>
    <property type="match status" value="1"/>
</dbReference>
<proteinExistence type="inferred from homology"/>
<gene>
    <name evidence="6" type="primary">moxR</name>
    <name evidence="6" type="ORF">BPO_0120</name>
</gene>
<dbReference type="InterPro" id="IPR041628">
    <property type="entry name" value="ChlI/MoxR_AAA_lid"/>
</dbReference>
<dbReference type="AlphaFoldDB" id="A0AAU0F0H0"/>
<feature type="domain" description="ATPase AAA-3" evidence="4">
    <location>
        <begin position="70"/>
        <end position="200"/>
    </location>
</feature>
<keyword evidence="1" id="KW-0547">Nucleotide-binding</keyword>
<keyword evidence="2" id="KW-0067">ATP-binding</keyword>
<dbReference type="InterPro" id="IPR011703">
    <property type="entry name" value="ATPase_AAA-3"/>
</dbReference>
<dbReference type="Proteomes" id="UP001432059">
    <property type="component" value="Chromosome"/>
</dbReference>
<comment type="similarity">
    <text evidence="3">Belongs to the MoxR family.</text>
</comment>
<evidence type="ECO:0000313" key="6">
    <source>
        <dbReference type="EMBL" id="WOC50767.1"/>
    </source>
</evidence>
<dbReference type="GO" id="GO:0016887">
    <property type="term" value="F:ATP hydrolysis activity"/>
    <property type="evidence" value="ECO:0007669"/>
    <property type="project" value="InterPro"/>
</dbReference>
<sequence length="350" mass="39485">MLGEFIAILPNIFYQIMSELNQAEDIKQLTEKVREQNYYFTLLREEMNKAIIGQSYMIDRLLIGLLGNGHILLEGVPGLAKTLAIKSLAEAVDGAFSRIQFTPDLLPADVIGTQIYNVRDNDFSVKKGPVFANFVLADEINRAPSKVQSALLEAMQEKQVTIGEETMPLPKPFLVLATQNPIDQEGTYLLPEAQSDRFMLKCKIDYPEFEDERKVMRMVSTAHQVTIKPVISLQNIMEAKQLVHQIYLDEKIEQYILDMVFATRFPERYGLSDLKNYISFGASPRASINLAIAARAYAFLKNRAFVIPEDVKAVAKDVLRHRIGLSFEAEAENVDADQIVDKILGRVQAP</sequence>
<name>A0AAU0F0H0_9FLAO</name>
<dbReference type="InterPro" id="IPR027417">
    <property type="entry name" value="P-loop_NTPase"/>
</dbReference>
<keyword evidence="7" id="KW-1185">Reference proteome</keyword>
<evidence type="ECO:0000259" key="4">
    <source>
        <dbReference type="Pfam" id="PF07726"/>
    </source>
</evidence>
<evidence type="ECO:0000259" key="5">
    <source>
        <dbReference type="Pfam" id="PF17863"/>
    </source>
</evidence>
<dbReference type="InterPro" id="IPR050764">
    <property type="entry name" value="CbbQ/NirQ/NorQ/GpvN"/>
</dbReference>
<organism evidence="6 7">
    <name type="scientific">Bergeyella porcorum</name>
    <dbReference type="NCBI Taxonomy" id="1735111"/>
    <lineage>
        <taxon>Bacteria</taxon>
        <taxon>Pseudomonadati</taxon>
        <taxon>Bacteroidota</taxon>
        <taxon>Flavobacteriia</taxon>
        <taxon>Flavobacteriales</taxon>
        <taxon>Weeksellaceae</taxon>
        <taxon>Bergeyella</taxon>
    </lineage>
</organism>
<reference evidence="6" key="1">
    <citation type="submission" date="2023-10" db="EMBL/GenBank/DDBJ databases">
        <title>Characterization and whole genome sequencing of a novel strain of Bergeyella porcorum QD2021 isolated from pig.</title>
        <authorList>
            <person name="Liu G."/>
            <person name="Chen C."/>
            <person name="Han X."/>
        </authorList>
    </citation>
    <scope>NUCLEOTIDE SEQUENCE</scope>
    <source>
        <strain evidence="6">QD2021</strain>
    </source>
</reference>
<evidence type="ECO:0000256" key="2">
    <source>
        <dbReference type="ARBA" id="ARBA00022840"/>
    </source>
</evidence>